<dbReference type="Proteomes" id="UP001164459">
    <property type="component" value="Chromosome"/>
</dbReference>
<dbReference type="EMBL" id="CP114040">
    <property type="protein sequence ID" value="WAS91656.1"/>
    <property type="molecule type" value="Genomic_DNA"/>
</dbReference>
<sequence length="152" mass="17153">MTEEFDDGLEAFAIRTTHAWELLQIRIWGAHWDWSEPSLDYSRASLLRLSDWLLLAARGQAVAELKDVLNLAGQYFGETLIEHARADWERRPDGAFGLRVECLDGEVRHVDMIEVLGAWVTAARGGKGKEREVLVEHFDRAVAGAMPPIRVS</sequence>
<organism evidence="1 2">
    <name type="scientific">Nannocystis punicea</name>
    <dbReference type="NCBI Taxonomy" id="2995304"/>
    <lineage>
        <taxon>Bacteria</taxon>
        <taxon>Pseudomonadati</taxon>
        <taxon>Myxococcota</taxon>
        <taxon>Polyangia</taxon>
        <taxon>Nannocystales</taxon>
        <taxon>Nannocystaceae</taxon>
        <taxon>Nannocystis</taxon>
    </lineage>
</organism>
<gene>
    <name evidence="1" type="ORF">O0S08_36200</name>
</gene>
<protein>
    <submittedName>
        <fullName evidence="1">Uncharacterized protein</fullName>
    </submittedName>
</protein>
<dbReference type="RefSeq" id="WP_269034018.1">
    <property type="nucleotide sequence ID" value="NZ_CP114040.1"/>
</dbReference>
<keyword evidence="2" id="KW-1185">Reference proteome</keyword>
<proteinExistence type="predicted"/>
<evidence type="ECO:0000313" key="2">
    <source>
        <dbReference type="Proteomes" id="UP001164459"/>
    </source>
</evidence>
<accession>A0ABY7GXG3</accession>
<evidence type="ECO:0000313" key="1">
    <source>
        <dbReference type="EMBL" id="WAS91656.1"/>
    </source>
</evidence>
<name>A0ABY7GXG3_9BACT</name>
<reference evidence="1" key="1">
    <citation type="submission" date="2022-11" db="EMBL/GenBank/DDBJ databases">
        <title>Minimal conservation of predation-associated metabolite biosynthetic gene clusters underscores biosynthetic potential of Myxococcota including descriptions for ten novel species: Archangium lansinium sp. nov., Myxococcus landrumus sp. nov., Nannocystis bai.</title>
        <authorList>
            <person name="Ahearne A."/>
            <person name="Stevens C."/>
            <person name="Dowd S."/>
        </authorList>
    </citation>
    <scope>NUCLEOTIDE SEQUENCE</scope>
    <source>
        <strain evidence="1">Fl3</strain>
    </source>
</reference>